<accession>A0A3Q8XR89</accession>
<dbReference type="PROSITE" id="PS51296">
    <property type="entry name" value="RIESKE"/>
    <property type="match status" value="1"/>
</dbReference>
<dbReference type="Gene3D" id="2.102.10.10">
    <property type="entry name" value="Rieske [2Fe-2S] iron-sulphur domain"/>
    <property type="match status" value="1"/>
</dbReference>
<evidence type="ECO:0000256" key="1">
    <source>
        <dbReference type="ARBA" id="ARBA00022714"/>
    </source>
</evidence>
<evidence type="ECO:0000256" key="4">
    <source>
        <dbReference type="ARBA" id="ARBA00023014"/>
    </source>
</evidence>
<keyword evidence="3" id="KW-0408">Iron</keyword>
<evidence type="ECO:0000313" key="7">
    <source>
        <dbReference type="Proteomes" id="UP000268192"/>
    </source>
</evidence>
<proteinExistence type="predicted"/>
<sequence length="123" mass="13485">MERRLPQFEHASTRICAVSDIPEDDGLKVEFPDRSPLAVWLVEDKVFVTDDTCTHGQASLTDGGMLDGFIIECGLHLGAFDIRDGRVESAPCTKPLTVYAASVLDGDVYADLVTLVEIERHHG</sequence>
<dbReference type="KEGG" id="abaw:D5400_20385"/>
<name>A0A3Q8XR89_9HYPH</name>
<evidence type="ECO:0000259" key="5">
    <source>
        <dbReference type="PROSITE" id="PS51296"/>
    </source>
</evidence>
<keyword evidence="1" id="KW-0001">2Fe-2S</keyword>
<dbReference type="AlphaFoldDB" id="A0A3Q8XR89"/>
<evidence type="ECO:0000313" key="6">
    <source>
        <dbReference type="EMBL" id="AZN73330.1"/>
    </source>
</evidence>
<keyword evidence="4" id="KW-0411">Iron-sulfur</keyword>
<evidence type="ECO:0000256" key="2">
    <source>
        <dbReference type="ARBA" id="ARBA00022723"/>
    </source>
</evidence>
<dbReference type="EMBL" id="CP032509">
    <property type="protein sequence ID" value="AZN73330.1"/>
    <property type="molecule type" value="Genomic_DNA"/>
</dbReference>
<evidence type="ECO:0000256" key="3">
    <source>
        <dbReference type="ARBA" id="ARBA00023004"/>
    </source>
</evidence>
<organism evidence="6 7">
    <name type="scientific">Georhizobium profundi</name>
    <dbReference type="NCBI Taxonomy" id="2341112"/>
    <lineage>
        <taxon>Bacteria</taxon>
        <taxon>Pseudomonadati</taxon>
        <taxon>Pseudomonadota</taxon>
        <taxon>Alphaproteobacteria</taxon>
        <taxon>Hyphomicrobiales</taxon>
        <taxon>Rhizobiaceae</taxon>
        <taxon>Georhizobium</taxon>
    </lineage>
</organism>
<dbReference type="InterPro" id="IPR017941">
    <property type="entry name" value="Rieske_2Fe-2S"/>
</dbReference>
<gene>
    <name evidence="6" type="ORF">D5400_20385</name>
</gene>
<keyword evidence="7" id="KW-1185">Reference proteome</keyword>
<reference evidence="6 7" key="1">
    <citation type="submission" date="2018-09" db="EMBL/GenBank/DDBJ databases">
        <title>Marinorhizobium profundi gen. nov., sp. nov., isolated from a deep-sea sediment sample from the New Britain Trench and proposal of Marinorhizobiaceae fam. nov. in the order Rhizobiales of the class Alphaproteobacteria.</title>
        <authorList>
            <person name="Cao J."/>
        </authorList>
    </citation>
    <scope>NUCLEOTIDE SEQUENCE [LARGE SCALE GENOMIC DNA]</scope>
    <source>
        <strain evidence="6 7">WS11</strain>
    </source>
</reference>
<dbReference type="SUPFAM" id="SSF50022">
    <property type="entry name" value="ISP domain"/>
    <property type="match status" value="1"/>
</dbReference>
<dbReference type="CDD" id="cd03528">
    <property type="entry name" value="Rieske_RO_ferredoxin"/>
    <property type="match status" value="1"/>
</dbReference>
<dbReference type="GO" id="GO:0046872">
    <property type="term" value="F:metal ion binding"/>
    <property type="evidence" value="ECO:0007669"/>
    <property type="project" value="UniProtKB-KW"/>
</dbReference>
<keyword evidence="2" id="KW-0479">Metal-binding</keyword>
<dbReference type="Pfam" id="PF00355">
    <property type="entry name" value="Rieske"/>
    <property type="match status" value="1"/>
</dbReference>
<dbReference type="OrthoDB" id="9800167at2"/>
<feature type="domain" description="Rieske" evidence="5">
    <location>
        <begin position="13"/>
        <end position="110"/>
    </location>
</feature>
<dbReference type="Proteomes" id="UP000268192">
    <property type="component" value="Chromosome"/>
</dbReference>
<protein>
    <submittedName>
        <fullName evidence="6">Non-heme iron oxygenase ferredoxin subunit</fullName>
    </submittedName>
</protein>
<dbReference type="InterPro" id="IPR036922">
    <property type="entry name" value="Rieske_2Fe-2S_sf"/>
</dbReference>
<dbReference type="GO" id="GO:0051537">
    <property type="term" value="F:2 iron, 2 sulfur cluster binding"/>
    <property type="evidence" value="ECO:0007669"/>
    <property type="project" value="UniProtKB-KW"/>
</dbReference>